<evidence type="ECO:0000313" key="2">
    <source>
        <dbReference type="EMBL" id="MPC10081.1"/>
    </source>
</evidence>
<keyword evidence="3" id="KW-1185">Reference proteome</keyword>
<reference evidence="2 3" key="1">
    <citation type="submission" date="2019-05" db="EMBL/GenBank/DDBJ databases">
        <title>Another draft genome of Portunus trituberculatus and its Hox gene families provides insights of decapod evolution.</title>
        <authorList>
            <person name="Jeong J.-H."/>
            <person name="Song I."/>
            <person name="Kim S."/>
            <person name="Choi T."/>
            <person name="Kim D."/>
            <person name="Ryu S."/>
            <person name="Kim W."/>
        </authorList>
    </citation>
    <scope>NUCLEOTIDE SEQUENCE [LARGE SCALE GENOMIC DNA]</scope>
    <source>
        <tissue evidence="2">Muscle</tissue>
    </source>
</reference>
<name>A0A5B7CMM4_PORTR</name>
<organism evidence="2 3">
    <name type="scientific">Portunus trituberculatus</name>
    <name type="common">Swimming crab</name>
    <name type="synonym">Neptunus trituberculatus</name>
    <dbReference type="NCBI Taxonomy" id="210409"/>
    <lineage>
        <taxon>Eukaryota</taxon>
        <taxon>Metazoa</taxon>
        <taxon>Ecdysozoa</taxon>
        <taxon>Arthropoda</taxon>
        <taxon>Crustacea</taxon>
        <taxon>Multicrustacea</taxon>
        <taxon>Malacostraca</taxon>
        <taxon>Eumalacostraca</taxon>
        <taxon>Eucarida</taxon>
        <taxon>Decapoda</taxon>
        <taxon>Pleocyemata</taxon>
        <taxon>Brachyura</taxon>
        <taxon>Eubrachyura</taxon>
        <taxon>Portunoidea</taxon>
        <taxon>Portunidae</taxon>
        <taxon>Portuninae</taxon>
        <taxon>Portunus</taxon>
    </lineage>
</organism>
<gene>
    <name evidence="2" type="ORF">E2C01_002708</name>
</gene>
<protein>
    <submittedName>
        <fullName evidence="2">Uncharacterized protein</fullName>
    </submittedName>
</protein>
<evidence type="ECO:0000313" key="3">
    <source>
        <dbReference type="Proteomes" id="UP000324222"/>
    </source>
</evidence>
<dbReference type="Proteomes" id="UP000324222">
    <property type="component" value="Unassembled WGS sequence"/>
</dbReference>
<accession>A0A5B7CMM4</accession>
<dbReference type="EMBL" id="VSRR010000099">
    <property type="protein sequence ID" value="MPC10081.1"/>
    <property type="molecule type" value="Genomic_DNA"/>
</dbReference>
<dbReference type="AlphaFoldDB" id="A0A5B7CMM4"/>
<comment type="caution">
    <text evidence="2">The sequence shown here is derived from an EMBL/GenBank/DDBJ whole genome shotgun (WGS) entry which is preliminary data.</text>
</comment>
<proteinExistence type="predicted"/>
<sequence length="172" mass="19182">MGNYWFALLPHVLSVSPALLHYFIHTAFSSCIIPTATNSYLISPQRPDGHLISPQHRTATSYHHCISQPFHITPATLRSSHISTATHSIPQPLHISIASHSQFTFSQHYLTTSHPYTIIQPAYIPTASHNHNTLSQHLTASLHCHSIPQSTHIPTPSPSHFTSLQQNPQEQI</sequence>
<evidence type="ECO:0000256" key="1">
    <source>
        <dbReference type="SAM" id="MobiDB-lite"/>
    </source>
</evidence>
<feature type="region of interest" description="Disordered" evidence="1">
    <location>
        <begin position="148"/>
        <end position="172"/>
    </location>
</feature>